<dbReference type="Pfam" id="PF14311">
    <property type="entry name" value="DUF4379"/>
    <property type="match status" value="8"/>
</dbReference>
<dbReference type="InterPro" id="IPR025487">
    <property type="entry name" value="DUF4379"/>
</dbReference>
<accession>A0ABQ2NUQ3</accession>
<feature type="domain" description="Treble clef zinc finger" evidence="1">
    <location>
        <begin position="294"/>
        <end position="348"/>
    </location>
</feature>
<feature type="domain" description="Treble clef zinc finger" evidence="1">
    <location>
        <begin position="438"/>
        <end position="491"/>
    </location>
</feature>
<feature type="domain" description="Treble clef zinc finger" evidence="1">
    <location>
        <begin position="517"/>
        <end position="569"/>
    </location>
</feature>
<evidence type="ECO:0000313" key="2">
    <source>
        <dbReference type="EMBL" id="GGP11004.1"/>
    </source>
</evidence>
<keyword evidence="3" id="KW-1185">Reference proteome</keyword>
<reference evidence="3" key="1">
    <citation type="journal article" date="2019" name="Int. J. Syst. Evol. Microbiol.">
        <title>The Global Catalogue of Microorganisms (GCM) 10K type strain sequencing project: providing services to taxonomists for standard genome sequencing and annotation.</title>
        <authorList>
            <consortium name="The Broad Institute Genomics Platform"/>
            <consortium name="The Broad Institute Genome Sequencing Center for Infectious Disease"/>
            <person name="Wu L."/>
            <person name="Ma J."/>
        </authorList>
    </citation>
    <scope>NUCLEOTIDE SEQUENCE [LARGE SCALE GENOMIC DNA]</scope>
    <source>
        <strain evidence="3">CGMCC 1.7693</strain>
    </source>
</reference>
<feature type="domain" description="Treble clef zinc finger" evidence="1">
    <location>
        <begin position="365"/>
        <end position="421"/>
    </location>
</feature>
<dbReference type="RefSeq" id="WP_188734408.1">
    <property type="nucleotide sequence ID" value="NZ_BMLW01000005.1"/>
</dbReference>
<feature type="domain" description="Treble clef zinc finger" evidence="1">
    <location>
        <begin position="12"/>
        <end position="67"/>
    </location>
</feature>
<dbReference type="Gene3D" id="3.40.960.10">
    <property type="entry name" value="VSR Endonuclease"/>
    <property type="match status" value="1"/>
</dbReference>
<feature type="domain" description="Treble clef zinc finger" evidence="1">
    <location>
        <begin position="722"/>
        <end position="776"/>
    </location>
</feature>
<organism evidence="2 3">
    <name type="scientific">Oceanobacillus neutriphilus</name>
    <dbReference type="NCBI Taxonomy" id="531815"/>
    <lineage>
        <taxon>Bacteria</taxon>
        <taxon>Bacillati</taxon>
        <taxon>Bacillota</taxon>
        <taxon>Bacilli</taxon>
        <taxon>Bacillales</taxon>
        <taxon>Bacillaceae</taxon>
        <taxon>Oceanobacillus</taxon>
    </lineage>
</organism>
<gene>
    <name evidence="2" type="ORF">GCM10011346_21380</name>
</gene>
<protein>
    <recommendedName>
        <fullName evidence="1">Treble clef zinc finger domain-containing protein</fullName>
    </recommendedName>
</protein>
<evidence type="ECO:0000313" key="3">
    <source>
        <dbReference type="Proteomes" id="UP000641206"/>
    </source>
</evidence>
<sequence>MSELLKEYCPGLLNEYDYKKNKMDLLETLTIGSDKKVWWICNKGHLSYEATCHNRIRNNSGCPYCSNSKVYEGNSLATLSPHIAVEWNYEKNKGLTPNDFTNGSCKKVWWICKYGHEWKAIINPRTKRGVGCPECFKRTNTSFSEQCILYYLQKIFPNVKNRKKLQFDRETYEADIFIEDLNIAIEYDGGRTHKNKLDKDLKKRTVFQNAGIRIINIREGELLPLTENNKDELIIEKGRRINDDNRSQMIKKLMVLLKINYSFEVDVAKNRVQILEMYHRVKAKNSVLQRSPEIALQWHPEKNGKLRPEYFSFNSKEKIWWLGKCGHEWKAVIYTRTRLSYGCPYCRNLYVNETNSLESLNPEMLRFWDYDKNNDEKMYPFEVVPSSPKEAWWKCSKGHSFKSGIRVRLASKHEGCPYCIGRKVSIENSLGTKRPWIFQYWDFELNKKGPYEFTAKSESRVFWRCEKCNHRWQERIDYIEKRISYKCPDCEYKSIEPRIPCDGDPNELLKNYPIFCNEWDYDKNSHLIIDTLLCSSKEHVWWKCNKGHEWYRQINKRTKRFKDCPRCYSKITIKNPISNDRHLMHYWDIESNVYNPEDIGIHSTLKLHWKCKKNHRWIQSPGIKVICMKCSEFNLRNKNKKLLLQHAEIFQEWDYKKNKNINLRLIKMGSHKKFAWKCKKNPEHVWDSTIYNRIGPNKNGCPYCSGKKQGPEKLLQNVRPDLIKYWDFEINKDTPDDVLVGSGKKRFWRCPYCHHEWENRIDSVTKRKYICPFCKDN</sequence>
<proteinExistence type="predicted"/>
<feature type="domain" description="Treble clef zinc finger" evidence="1">
    <location>
        <begin position="649"/>
        <end position="707"/>
    </location>
</feature>
<dbReference type="EMBL" id="BMLW01000005">
    <property type="protein sequence ID" value="GGP11004.1"/>
    <property type="molecule type" value="Genomic_DNA"/>
</dbReference>
<name>A0ABQ2NUQ3_9BACI</name>
<dbReference type="Proteomes" id="UP000641206">
    <property type="component" value="Unassembled WGS sequence"/>
</dbReference>
<dbReference type="PANTHER" id="PTHR37317">
    <property type="entry name" value="BLR8090 PROTEIN"/>
    <property type="match status" value="1"/>
</dbReference>
<feature type="domain" description="Treble clef zinc finger" evidence="1">
    <location>
        <begin position="83"/>
        <end position="136"/>
    </location>
</feature>
<evidence type="ECO:0000259" key="1">
    <source>
        <dbReference type="Pfam" id="PF14311"/>
    </source>
</evidence>
<comment type="caution">
    <text evidence="2">The sequence shown here is derived from an EMBL/GenBank/DDBJ whole genome shotgun (WGS) entry which is preliminary data.</text>
</comment>
<dbReference type="PANTHER" id="PTHR37317:SF1">
    <property type="entry name" value="ZINC-RIBBON DOMAIN-CONTAINING PROTEIN-RELATED"/>
    <property type="match status" value="1"/>
</dbReference>